<dbReference type="HOGENOM" id="CLU_066708_2_0_1"/>
<dbReference type="OrthoDB" id="58416at2759"/>
<evidence type="ECO:0000259" key="1">
    <source>
        <dbReference type="Pfam" id="PF01814"/>
    </source>
</evidence>
<dbReference type="InterPro" id="IPR012312">
    <property type="entry name" value="Hemerythrin-like"/>
</dbReference>
<reference evidence="3" key="2">
    <citation type="submission" date="2015-01" db="EMBL/GenBank/DDBJ databases">
        <title>Evolutionary Origins and Diversification of the Mycorrhizal Mutualists.</title>
        <authorList>
            <consortium name="DOE Joint Genome Institute"/>
            <consortium name="Mycorrhizal Genomics Consortium"/>
            <person name="Kohler A."/>
            <person name="Kuo A."/>
            <person name="Nagy L.G."/>
            <person name="Floudas D."/>
            <person name="Copeland A."/>
            <person name="Barry K.W."/>
            <person name="Cichocki N."/>
            <person name="Veneault-Fourrey C."/>
            <person name="LaButti K."/>
            <person name="Lindquist E.A."/>
            <person name="Lipzen A."/>
            <person name="Lundell T."/>
            <person name="Morin E."/>
            <person name="Murat C."/>
            <person name="Riley R."/>
            <person name="Ohm R."/>
            <person name="Sun H."/>
            <person name="Tunlid A."/>
            <person name="Henrissat B."/>
            <person name="Grigoriev I.V."/>
            <person name="Hibbett D.S."/>
            <person name="Martin F."/>
        </authorList>
    </citation>
    <scope>NUCLEOTIDE SEQUENCE [LARGE SCALE GENOMIC DNA]</scope>
    <source>
        <strain evidence="3">MUT 4182</strain>
    </source>
</reference>
<protein>
    <recommendedName>
        <fullName evidence="1">Hemerythrin-like domain-containing protein</fullName>
    </recommendedName>
</protein>
<dbReference type="CDD" id="cd12108">
    <property type="entry name" value="Hr-like"/>
    <property type="match status" value="1"/>
</dbReference>
<accession>A0A0C3QYV9</accession>
<dbReference type="STRING" id="1051891.A0A0C3QYV9"/>
<keyword evidence="3" id="KW-1185">Reference proteome</keyword>
<feature type="domain" description="Hemerythrin-like" evidence="1">
    <location>
        <begin position="32"/>
        <end position="154"/>
    </location>
</feature>
<name>A0A0C3QYV9_9AGAM</name>
<dbReference type="Gene3D" id="1.20.120.520">
    <property type="entry name" value="nmb1532 protein domain like"/>
    <property type="match status" value="1"/>
</dbReference>
<dbReference type="EMBL" id="KN822942">
    <property type="protein sequence ID" value="KIO34529.1"/>
    <property type="molecule type" value="Genomic_DNA"/>
</dbReference>
<dbReference type="Pfam" id="PF01814">
    <property type="entry name" value="Hemerythrin"/>
    <property type="match status" value="1"/>
</dbReference>
<dbReference type="PANTHER" id="PTHR38048">
    <property type="entry name" value="EXPRESSED PROTEIN"/>
    <property type="match status" value="1"/>
</dbReference>
<proteinExistence type="predicted"/>
<dbReference type="PANTHER" id="PTHR38048:SF2">
    <property type="entry name" value="HEMERYTHRIN-LIKE DOMAIN-CONTAINING PROTEIN"/>
    <property type="match status" value="1"/>
</dbReference>
<sequence length="256" mass="29508">MSEVQLFHCLPIPAGSKDNVFELQALRMVLLHNIIIRGFNSLIYYSGEVEPNTPKYNAFLAYVGETISYLHHHHGNEEEKYFPFLESKMGKGSMSGNVDGHESFKAPFAAFENLYAKLRSGEAQWDLAAFRKAIYDFIPVLREHLEEEIDTFRPWQLKDKFTAEELLTFEAEMDKHVMSQVSLVKDPQYMFINADGAPHGSWFPPIPPPVAFVARQVLWHIHSSWWQFGCCDKYMKVKPQFAPYEPVMENKEAPAS</sequence>
<gene>
    <name evidence="2" type="ORF">M407DRAFT_16507</name>
</gene>
<reference evidence="2 3" key="1">
    <citation type="submission" date="2014-04" db="EMBL/GenBank/DDBJ databases">
        <authorList>
            <consortium name="DOE Joint Genome Institute"/>
            <person name="Kuo A."/>
            <person name="Girlanda M."/>
            <person name="Perotto S."/>
            <person name="Kohler A."/>
            <person name="Nagy L.G."/>
            <person name="Floudas D."/>
            <person name="Copeland A."/>
            <person name="Barry K.W."/>
            <person name="Cichocki N."/>
            <person name="Veneault-Fourrey C."/>
            <person name="LaButti K."/>
            <person name="Lindquist E.A."/>
            <person name="Lipzen A."/>
            <person name="Lundell T."/>
            <person name="Morin E."/>
            <person name="Murat C."/>
            <person name="Sun H."/>
            <person name="Tunlid A."/>
            <person name="Henrissat B."/>
            <person name="Grigoriev I.V."/>
            <person name="Hibbett D.S."/>
            <person name="Martin F."/>
            <person name="Nordberg H.P."/>
            <person name="Cantor M.N."/>
            <person name="Hua S.X."/>
        </authorList>
    </citation>
    <scope>NUCLEOTIDE SEQUENCE [LARGE SCALE GENOMIC DNA]</scope>
    <source>
        <strain evidence="2 3">MUT 4182</strain>
    </source>
</reference>
<organism evidence="2 3">
    <name type="scientific">Tulasnella calospora MUT 4182</name>
    <dbReference type="NCBI Taxonomy" id="1051891"/>
    <lineage>
        <taxon>Eukaryota</taxon>
        <taxon>Fungi</taxon>
        <taxon>Dikarya</taxon>
        <taxon>Basidiomycota</taxon>
        <taxon>Agaricomycotina</taxon>
        <taxon>Agaricomycetes</taxon>
        <taxon>Cantharellales</taxon>
        <taxon>Tulasnellaceae</taxon>
        <taxon>Tulasnella</taxon>
    </lineage>
</organism>
<dbReference type="Proteomes" id="UP000054248">
    <property type="component" value="Unassembled WGS sequence"/>
</dbReference>
<evidence type="ECO:0000313" key="2">
    <source>
        <dbReference type="EMBL" id="KIO34529.1"/>
    </source>
</evidence>
<dbReference type="InterPro" id="IPR053206">
    <property type="entry name" value="Dimeric_xanthone_biosynth"/>
</dbReference>
<evidence type="ECO:0000313" key="3">
    <source>
        <dbReference type="Proteomes" id="UP000054248"/>
    </source>
</evidence>
<dbReference type="AlphaFoldDB" id="A0A0C3QYV9"/>